<keyword evidence="2" id="KW-0238">DNA-binding</keyword>
<dbReference type="SMART" id="SM00415">
    <property type="entry name" value="HSF"/>
    <property type="match status" value="1"/>
</dbReference>
<organism evidence="7 8">
    <name type="scientific">Nannochloropsis salina CCMP1776</name>
    <dbReference type="NCBI Taxonomy" id="1027361"/>
    <lineage>
        <taxon>Eukaryota</taxon>
        <taxon>Sar</taxon>
        <taxon>Stramenopiles</taxon>
        <taxon>Ochrophyta</taxon>
        <taxon>Eustigmatophyceae</taxon>
        <taxon>Eustigmatales</taxon>
        <taxon>Monodopsidaceae</taxon>
        <taxon>Microchloropsis</taxon>
        <taxon>Microchloropsis salina</taxon>
    </lineage>
</organism>
<feature type="compositionally biased region" description="Pro residues" evidence="5">
    <location>
        <begin position="382"/>
        <end position="392"/>
    </location>
</feature>
<accession>A0A4D9CUD5</accession>
<dbReference type="InterPro" id="IPR000232">
    <property type="entry name" value="HSF_DNA-bd"/>
</dbReference>
<feature type="compositionally biased region" description="Gly residues" evidence="5">
    <location>
        <begin position="214"/>
        <end position="226"/>
    </location>
</feature>
<dbReference type="PANTHER" id="PTHR10015">
    <property type="entry name" value="HEAT SHOCK TRANSCRIPTION FACTOR"/>
    <property type="match status" value="1"/>
</dbReference>
<dbReference type="Pfam" id="PF00447">
    <property type="entry name" value="HSF_DNA-bind"/>
    <property type="match status" value="1"/>
</dbReference>
<feature type="region of interest" description="Disordered" evidence="5">
    <location>
        <begin position="200"/>
        <end position="238"/>
    </location>
</feature>
<dbReference type="FunFam" id="1.10.10.10:FF:000334">
    <property type="entry name" value="Heat shock factor protein 2"/>
    <property type="match status" value="1"/>
</dbReference>
<comment type="similarity">
    <text evidence="4">Belongs to the HSF family.</text>
</comment>
<dbReference type="GO" id="GO:0003700">
    <property type="term" value="F:DNA-binding transcription factor activity"/>
    <property type="evidence" value="ECO:0007669"/>
    <property type="project" value="InterPro"/>
</dbReference>
<evidence type="ECO:0000256" key="1">
    <source>
        <dbReference type="ARBA" id="ARBA00004123"/>
    </source>
</evidence>
<dbReference type="AlphaFoldDB" id="A0A4D9CUD5"/>
<dbReference type="InterPro" id="IPR036390">
    <property type="entry name" value="WH_DNA-bd_sf"/>
</dbReference>
<feature type="region of interest" description="Disordered" evidence="5">
    <location>
        <begin position="52"/>
        <end position="75"/>
    </location>
</feature>
<evidence type="ECO:0000259" key="6">
    <source>
        <dbReference type="SMART" id="SM00415"/>
    </source>
</evidence>
<keyword evidence="3" id="KW-0539">Nucleus</keyword>
<dbReference type="Proteomes" id="UP000355283">
    <property type="component" value="Unassembled WGS sequence"/>
</dbReference>
<feature type="region of interest" description="Disordered" evidence="5">
    <location>
        <begin position="527"/>
        <end position="548"/>
    </location>
</feature>
<name>A0A4D9CUD5_9STRA</name>
<gene>
    <name evidence="7" type="ORF">NSK_007736</name>
</gene>
<dbReference type="GO" id="GO:0043565">
    <property type="term" value="F:sequence-specific DNA binding"/>
    <property type="evidence" value="ECO:0007669"/>
    <property type="project" value="InterPro"/>
</dbReference>
<proteinExistence type="inferred from homology"/>
<dbReference type="PANTHER" id="PTHR10015:SF206">
    <property type="entry name" value="HSF-TYPE DNA-BINDING DOMAIN-CONTAINING PROTEIN"/>
    <property type="match status" value="1"/>
</dbReference>
<sequence>MPALLPTRVSSRTARNALTSQSRNSVYQYEHPGGQAVLNAVVKVDDESSVATNSSFTSTGASARRGGGGGGGGGAKKATIPGFLTKTYEIFSSPEHKDLCGWGAGGGTIVIKKVPEFAARVLPRYFKHSNFQSFVRQLNMYDFHKTVQDPSHGEFRHEFFRQGRRDLLPLIKRKVSQSLPSGTGTDHHHARPPFPTELLHQQQESEQEMEEARGGAGETGGEGGSGEDIYPSHASLEPLPSKRWQKRLEMQIQEAREQVRLLVQENQLLWRQGQEHRACLGVMHRVNAGILKILSELPLARLCAPAPGPDASDPDETRPLVPEFSAVSPAGGGRVKKACKGGSVLEEEGRVEAGDGKNLRAVFHRLQEELSTLESSLSSPASPFPPLLPPSLSPSLAPPSGVNLERRDSGTGGGGGGGVGGGNLPLSRTLSLADPLSFWQTFSRSHSLGSLPSFGPGATIHKIDSLEHQLSSLFDMPDFPTSLDSSRMESAEKAVMDAEGRGGEGVPGMGGGMAWEGAPLVKQKACISLGGSPTGKGGREGEREGRPV</sequence>
<evidence type="ECO:0000256" key="3">
    <source>
        <dbReference type="ARBA" id="ARBA00023242"/>
    </source>
</evidence>
<feature type="compositionally biased region" description="Basic and acidic residues" evidence="5">
    <location>
        <begin position="537"/>
        <end position="548"/>
    </location>
</feature>
<dbReference type="OrthoDB" id="60033at2759"/>
<evidence type="ECO:0000313" key="8">
    <source>
        <dbReference type="Proteomes" id="UP000355283"/>
    </source>
</evidence>
<comment type="caution">
    <text evidence="7">The sequence shown here is derived from an EMBL/GenBank/DDBJ whole genome shotgun (WGS) entry which is preliminary data.</text>
</comment>
<feature type="region of interest" description="Disordered" evidence="5">
    <location>
        <begin position="374"/>
        <end position="422"/>
    </location>
</feature>
<dbReference type="GO" id="GO:0005634">
    <property type="term" value="C:nucleus"/>
    <property type="evidence" value="ECO:0007669"/>
    <property type="project" value="UniProtKB-SubCell"/>
</dbReference>
<reference evidence="7 8" key="1">
    <citation type="submission" date="2019-01" db="EMBL/GenBank/DDBJ databases">
        <title>Nuclear Genome Assembly of the Microalgal Biofuel strain Nannochloropsis salina CCMP1776.</title>
        <authorList>
            <person name="Hovde B."/>
        </authorList>
    </citation>
    <scope>NUCLEOTIDE SEQUENCE [LARGE SCALE GENOMIC DNA]</scope>
    <source>
        <strain evidence="7 8">CCMP1776</strain>
    </source>
</reference>
<dbReference type="PRINTS" id="PR00056">
    <property type="entry name" value="HSFDOMAIN"/>
</dbReference>
<dbReference type="EMBL" id="SDOX01000145">
    <property type="protein sequence ID" value="TFJ81093.1"/>
    <property type="molecule type" value="Genomic_DNA"/>
</dbReference>
<comment type="subcellular location">
    <subcellularLocation>
        <location evidence="1">Nucleus</location>
    </subcellularLocation>
</comment>
<evidence type="ECO:0000256" key="4">
    <source>
        <dbReference type="RuleBase" id="RU004020"/>
    </source>
</evidence>
<protein>
    <recommendedName>
        <fullName evidence="6">HSF-type DNA-binding domain-containing protein</fullName>
    </recommendedName>
</protein>
<dbReference type="InterPro" id="IPR036388">
    <property type="entry name" value="WH-like_DNA-bd_sf"/>
</dbReference>
<dbReference type="Gene3D" id="1.10.10.10">
    <property type="entry name" value="Winged helix-like DNA-binding domain superfamily/Winged helix DNA-binding domain"/>
    <property type="match status" value="1"/>
</dbReference>
<evidence type="ECO:0000256" key="5">
    <source>
        <dbReference type="SAM" id="MobiDB-lite"/>
    </source>
</evidence>
<dbReference type="SUPFAM" id="SSF46785">
    <property type="entry name" value="Winged helix' DNA-binding domain"/>
    <property type="match status" value="1"/>
</dbReference>
<keyword evidence="8" id="KW-1185">Reference proteome</keyword>
<feature type="compositionally biased region" description="Gly residues" evidence="5">
    <location>
        <begin position="410"/>
        <end position="422"/>
    </location>
</feature>
<evidence type="ECO:0000256" key="2">
    <source>
        <dbReference type="ARBA" id="ARBA00023125"/>
    </source>
</evidence>
<evidence type="ECO:0000313" key="7">
    <source>
        <dbReference type="EMBL" id="TFJ81093.1"/>
    </source>
</evidence>
<feature type="domain" description="HSF-type DNA-binding" evidence="6">
    <location>
        <begin position="79"/>
        <end position="174"/>
    </location>
</feature>
<feature type="compositionally biased region" description="Gly residues" evidence="5">
    <location>
        <begin position="65"/>
        <end position="75"/>
    </location>
</feature>